<gene>
    <name evidence="12" type="ORF">LCGC14_0930190</name>
</gene>
<keyword evidence="9" id="KW-0411">Iron-sulfur</keyword>
<accession>A0A0F9R6P7</accession>
<dbReference type="SUPFAM" id="SSF50692">
    <property type="entry name" value="ADC-like"/>
    <property type="match status" value="1"/>
</dbReference>
<keyword evidence="4" id="KW-0004">4Fe-4S</keyword>
<dbReference type="SUPFAM" id="SSF53706">
    <property type="entry name" value="Formate dehydrogenase/DMSO reductase, domains 1-3"/>
    <property type="match status" value="1"/>
</dbReference>
<comment type="subcellular location">
    <subcellularLocation>
        <location evidence="2">Cell envelope</location>
    </subcellularLocation>
</comment>
<dbReference type="FunFam" id="3.40.228.10:FF:000002">
    <property type="entry name" value="Formate dehydrogenase subunit alpha"/>
    <property type="match status" value="1"/>
</dbReference>
<evidence type="ECO:0000256" key="9">
    <source>
        <dbReference type="ARBA" id="ARBA00023014"/>
    </source>
</evidence>
<dbReference type="GO" id="GO:0043546">
    <property type="term" value="F:molybdopterin cofactor binding"/>
    <property type="evidence" value="ECO:0007669"/>
    <property type="project" value="InterPro"/>
</dbReference>
<dbReference type="FunFam" id="2.40.40.20:FF:000013">
    <property type="entry name" value="Dimethyl sulfoxide reductase subunit A"/>
    <property type="match status" value="1"/>
</dbReference>
<comment type="similarity">
    <text evidence="3">Belongs to the prokaryotic molybdopterin-containing oxidoreductase family.</text>
</comment>
<dbReference type="Pfam" id="PF00384">
    <property type="entry name" value="Molybdopterin"/>
    <property type="match status" value="1"/>
</dbReference>
<dbReference type="Gene3D" id="2.20.25.90">
    <property type="entry name" value="ADC-like domains"/>
    <property type="match status" value="1"/>
</dbReference>
<keyword evidence="6" id="KW-0732">Signal</keyword>
<dbReference type="EMBL" id="LAZR01003191">
    <property type="protein sequence ID" value="KKN20971.1"/>
    <property type="molecule type" value="Genomic_DNA"/>
</dbReference>
<evidence type="ECO:0000256" key="6">
    <source>
        <dbReference type="ARBA" id="ARBA00022729"/>
    </source>
</evidence>
<name>A0A0F9R6P7_9ZZZZ</name>
<proteinExistence type="inferred from homology"/>
<dbReference type="Pfam" id="PF04879">
    <property type="entry name" value="Molybdop_Fe4S4"/>
    <property type="match status" value="1"/>
</dbReference>
<dbReference type="InterPro" id="IPR006657">
    <property type="entry name" value="MoPterin_dinucl-bd_dom"/>
</dbReference>
<dbReference type="Gene3D" id="3.40.50.740">
    <property type="match status" value="1"/>
</dbReference>
<dbReference type="PANTHER" id="PTHR43598:SF1">
    <property type="entry name" value="FORMATE DEHYDROGENASE-O MAJOR SUBUNIT"/>
    <property type="match status" value="1"/>
</dbReference>
<dbReference type="PIRSF" id="PIRSF036643">
    <property type="entry name" value="FDH_alpha"/>
    <property type="match status" value="1"/>
</dbReference>
<dbReference type="PROSITE" id="PS51318">
    <property type="entry name" value="TAT"/>
    <property type="match status" value="1"/>
</dbReference>
<dbReference type="InterPro" id="IPR006311">
    <property type="entry name" value="TAT_signal"/>
</dbReference>
<keyword evidence="8" id="KW-0408">Iron</keyword>
<dbReference type="GO" id="GO:0030313">
    <property type="term" value="C:cell envelope"/>
    <property type="evidence" value="ECO:0007669"/>
    <property type="project" value="UniProtKB-SubCell"/>
</dbReference>
<evidence type="ECO:0000256" key="4">
    <source>
        <dbReference type="ARBA" id="ARBA00022485"/>
    </source>
</evidence>
<dbReference type="Pfam" id="PF01568">
    <property type="entry name" value="Molydop_binding"/>
    <property type="match status" value="1"/>
</dbReference>
<organism evidence="12">
    <name type="scientific">marine sediment metagenome</name>
    <dbReference type="NCBI Taxonomy" id="412755"/>
    <lineage>
        <taxon>unclassified sequences</taxon>
        <taxon>metagenomes</taxon>
        <taxon>ecological metagenomes</taxon>
    </lineage>
</organism>
<dbReference type="InterPro" id="IPR006656">
    <property type="entry name" value="Mopterin_OxRdtase"/>
</dbReference>
<evidence type="ECO:0000256" key="2">
    <source>
        <dbReference type="ARBA" id="ARBA00004196"/>
    </source>
</evidence>
<dbReference type="InterPro" id="IPR006963">
    <property type="entry name" value="Mopterin_OxRdtase_4Fe-4S_dom"/>
</dbReference>
<evidence type="ECO:0000313" key="12">
    <source>
        <dbReference type="EMBL" id="KKN20971.1"/>
    </source>
</evidence>
<comment type="cofactor">
    <cofactor evidence="1">
        <name>[4Fe-4S] cluster</name>
        <dbReference type="ChEBI" id="CHEBI:49883"/>
    </cofactor>
</comment>
<dbReference type="SMART" id="SM00926">
    <property type="entry name" value="Molybdop_Fe4S4"/>
    <property type="match status" value="1"/>
</dbReference>
<dbReference type="GO" id="GO:0009055">
    <property type="term" value="F:electron transfer activity"/>
    <property type="evidence" value="ECO:0007669"/>
    <property type="project" value="TreeGrafter"/>
</dbReference>
<comment type="caution">
    <text evidence="12">The sequence shown here is derived from an EMBL/GenBank/DDBJ whole genome shotgun (WGS) entry which is preliminary data.</text>
</comment>
<evidence type="ECO:0000256" key="8">
    <source>
        <dbReference type="ARBA" id="ARBA00023004"/>
    </source>
</evidence>
<dbReference type="FunFam" id="2.20.25.90:FF:000006">
    <property type="entry name" value="Formate dehydrogenase alpha subunit"/>
    <property type="match status" value="1"/>
</dbReference>
<keyword evidence="7" id="KW-0560">Oxidoreductase</keyword>
<evidence type="ECO:0000259" key="11">
    <source>
        <dbReference type="PROSITE" id="PS51669"/>
    </source>
</evidence>
<sequence length="993" mass="110104">MLRKKTNGVARRPQRTGIVSDIAERSVDRRSFLRGSGLAIGGLAAIAATAGSVTQASAASAVDGAVDTIKSVCTHCSVGCTVIAEVSNGVWTGQEPGWDSPFNLGSHCAKGASVREHAHGERRLKYPMKKEGGQWIRISWEQAINEIGDKMNVIREESGPDSVYWLGSAKHSNEQAYLFRKFAAYWGTNNVDHQARICHSTTVAGVANTWGYGAMTNSYNDIHNSQAIFVIGGNPAEAHPVSLLHLLKAKEENNAPLIVCDPRFTRTAAHADEYVRFRPGSDVALVWGILWHIFENGWEDKEFIRTRVWGMDQIRDEVAKWTPEEVERVTGAPGSQLERVARTLANNRPGTVIWCMGGTQHSNGNNNTRAYCILQLALGNMGTAGGGTNIFRGHDNVQGATDLGVLADTLPGYYGLSAGAWAHWARVWEEDLDWLKGRFSDASFNETSMMNLTGIPVSRWIDGVLEDKENIDQPDNTRAMVLWGHAPNSQTRQKEMVTAMEKLDLMVVVDPYPTVSAVMQDRQDGLYLLPAATQFETRGSVTASNRSLQWRDQVVQPLFECKPDHTIIKLFADKFGFSDRMFKNIAIEGDEPVVEDITREFNRGMWTIGYTGQSPERMKMHMANQHTFDRTTLRAMGGPADGDFYGLPWPAWGTPEMNHPGTANLYDMSMPVAKGGLTFRARFGVERDGENLLAEGVYSQGSEIKDGYPEFTMAMLRELGWDSDLTDDEMNVINYVAGFPEGRPQADEKPTEEVGETSQTGETPSDYSAKTGGVNWKTDLSGGIQRVAIKHGCAPFGNAKARAVVWTFPDPVPLHREPLYTNRRDLVADYPTYDDKKFWRVPTMYKSIQENDFSKDYPIILTSGRLVEYEGGGDETRSNPWLAELQQDMFVEINTRDANNLGVRDGAQVWVEGPEGGKVKVMAMVTERVESGVAFMPFHFGGHMEGVDLRDRYPDGADPYVLGESTNTAQTYGYDSVTQMQETKATLCKIWTA</sequence>
<feature type="compositionally biased region" description="Polar residues" evidence="10">
    <location>
        <begin position="756"/>
        <end position="768"/>
    </location>
</feature>
<evidence type="ECO:0000256" key="1">
    <source>
        <dbReference type="ARBA" id="ARBA00001966"/>
    </source>
</evidence>
<feature type="domain" description="4Fe-4S Mo/W bis-MGD-type" evidence="11">
    <location>
        <begin position="66"/>
        <end position="122"/>
    </location>
</feature>
<dbReference type="PROSITE" id="PS00551">
    <property type="entry name" value="MOLYBDOPTERIN_PROK_1"/>
    <property type="match status" value="1"/>
</dbReference>
<evidence type="ECO:0000256" key="7">
    <source>
        <dbReference type="ARBA" id="ARBA00023002"/>
    </source>
</evidence>
<dbReference type="CDD" id="cd02792">
    <property type="entry name" value="MopB_CT_Formate-Dh-Na-like"/>
    <property type="match status" value="1"/>
</dbReference>
<dbReference type="GO" id="GO:0016491">
    <property type="term" value="F:oxidoreductase activity"/>
    <property type="evidence" value="ECO:0007669"/>
    <property type="project" value="UniProtKB-KW"/>
</dbReference>
<dbReference type="InterPro" id="IPR009010">
    <property type="entry name" value="Asp_de-COase-like_dom_sf"/>
</dbReference>
<feature type="region of interest" description="Disordered" evidence="10">
    <location>
        <begin position="738"/>
        <end position="772"/>
    </location>
</feature>
<dbReference type="PROSITE" id="PS51669">
    <property type="entry name" value="4FE4S_MOW_BIS_MGD"/>
    <property type="match status" value="1"/>
</dbReference>
<evidence type="ECO:0000256" key="10">
    <source>
        <dbReference type="SAM" id="MobiDB-lite"/>
    </source>
</evidence>
<dbReference type="PANTHER" id="PTHR43598">
    <property type="entry name" value="TUNGSTEN-CONTAINING FORMYLMETHANOFURAN DEHYDROGENASE 2 SUBUNIT B"/>
    <property type="match status" value="1"/>
</dbReference>
<dbReference type="InterPro" id="IPR027467">
    <property type="entry name" value="MopterinOxRdtase_cofactor_BS"/>
</dbReference>
<protein>
    <recommendedName>
        <fullName evidence="11">4Fe-4S Mo/W bis-MGD-type domain-containing protein</fullName>
    </recommendedName>
</protein>
<dbReference type="Gene3D" id="2.40.40.20">
    <property type="match status" value="1"/>
</dbReference>
<dbReference type="GO" id="GO:0051539">
    <property type="term" value="F:4 iron, 4 sulfur cluster binding"/>
    <property type="evidence" value="ECO:0007669"/>
    <property type="project" value="UniProtKB-KW"/>
</dbReference>
<reference evidence="12" key="1">
    <citation type="journal article" date="2015" name="Nature">
        <title>Complex archaea that bridge the gap between prokaryotes and eukaryotes.</title>
        <authorList>
            <person name="Spang A."/>
            <person name="Saw J.H."/>
            <person name="Jorgensen S.L."/>
            <person name="Zaremba-Niedzwiedzka K."/>
            <person name="Martijn J."/>
            <person name="Lind A.E."/>
            <person name="van Eijk R."/>
            <person name="Schleper C."/>
            <person name="Guy L."/>
            <person name="Ettema T.J."/>
        </authorList>
    </citation>
    <scope>NUCLEOTIDE SEQUENCE</scope>
</reference>
<dbReference type="GO" id="GO:0030151">
    <property type="term" value="F:molybdenum ion binding"/>
    <property type="evidence" value="ECO:0007669"/>
    <property type="project" value="TreeGrafter"/>
</dbReference>
<keyword evidence="5" id="KW-0479">Metal-binding</keyword>
<dbReference type="Gene3D" id="3.40.228.10">
    <property type="entry name" value="Dimethylsulfoxide Reductase, domain 2"/>
    <property type="match status" value="1"/>
</dbReference>
<dbReference type="GO" id="GO:0009061">
    <property type="term" value="P:anaerobic respiration"/>
    <property type="evidence" value="ECO:0007669"/>
    <property type="project" value="TreeGrafter"/>
</dbReference>
<evidence type="ECO:0000256" key="5">
    <source>
        <dbReference type="ARBA" id="ARBA00022723"/>
    </source>
</evidence>
<evidence type="ECO:0000256" key="3">
    <source>
        <dbReference type="ARBA" id="ARBA00010312"/>
    </source>
</evidence>
<dbReference type="AlphaFoldDB" id="A0A0F9R6P7"/>